<keyword evidence="4" id="KW-1185">Reference proteome</keyword>
<dbReference type="RefSeq" id="WP_272745630.1">
    <property type="nucleotide sequence ID" value="NZ_JAQQKV010000003.1"/>
</dbReference>
<proteinExistence type="predicted"/>
<reference evidence="3 4" key="1">
    <citation type="submission" date="2023-01" db="EMBL/GenBank/DDBJ databases">
        <title>Novel species of the genus Asticcacaulis isolated from rivers.</title>
        <authorList>
            <person name="Lu H."/>
        </authorList>
    </citation>
    <scope>NUCLEOTIDE SEQUENCE [LARGE SCALE GENOMIC DNA]</scope>
    <source>
        <strain evidence="3 4">LKC15W</strain>
    </source>
</reference>
<feature type="chain" id="PRO_5045250124" evidence="1">
    <location>
        <begin position="40"/>
        <end position="196"/>
    </location>
</feature>
<name>A0ABT5HMD0_9CAUL</name>
<protein>
    <submittedName>
        <fullName evidence="3">Lipid-binding SYLF domain-containing protein</fullName>
    </submittedName>
</protein>
<dbReference type="CDD" id="cd11524">
    <property type="entry name" value="SYLF"/>
    <property type="match status" value="1"/>
</dbReference>
<evidence type="ECO:0000256" key="1">
    <source>
        <dbReference type="SAM" id="SignalP"/>
    </source>
</evidence>
<feature type="signal peptide" evidence="1">
    <location>
        <begin position="1"/>
        <end position="39"/>
    </location>
</feature>
<evidence type="ECO:0000313" key="3">
    <source>
        <dbReference type="EMBL" id="MDC7677306.1"/>
    </source>
</evidence>
<sequence>MTKTAVMTAPKKTLMSLVMALSLTTAVAAPALISAPAEAATKGELTVEANQALNSLYASNPTAKLIGSKAKAVLIFPNIVKAGLVFGGAYGEGVLMHSGKADAYYNSFSGSWGLQAGAQSYGYAVFLMNDKAVKYIHDTQGWEIGVGPTVVIVDEGVAKNLSTSTLKDDAYAFTFNQQGLMAGVTIDGTKISKIKE</sequence>
<dbReference type="InterPro" id="IPR007461">
    <property type="entry name" value="Ysc84_actin-binding"/>
</dbReference>
<dbReference type="EMBL" id="JAQQKV010000003">
    <property type="protein sequence ID" value="MDC7677306.1"/>
    <property type="molecule type" value="Genomic_DNA"/>
</dbReference>
<dbReference type="Proteomes" id="UP001218579">
    <property type="component" value="Unassembled WGS sequence"/>
</dbReference>
<comment type="caution">
    <text evidence="3">The sequence shown here is derived from an EMBL/GenBank/DDBJ whole genome shotgun (WGS) entry which is preliminary data.</text>
</comment>
<evidence type="ECO:0000259" key="2">
    <source>
        <dbReference type="Pfam" id="PF04366"/>
    </source>
</evidence>
<evidence type="ECO:0000313" key="4">
    <source>
        <dbReference type="Proteomes" id="UP001218579"/>
    </source>
</evidence>
<feature type="domain" description="Ysc84 actin-binding" evidence="2">
    <location>
        <begin position="109"/>
        <end position="193"/>
    </location>
</feature>
<keyword evidence="1" id="KW-0732">Signal</keyword>
<organism evidence="3 4">
    <name type="scientific">Asticcacaulis machinosus</name>
    <dbReference type="NCBI Taxonomy" id="2984211"/>
    <lineage>
        <taxon>Bacteria</taxon>
        <taxon>Pseudomonadati</taxon>
        <taxon>Pseudomonadota</taxon>
        <taxon>Alphaproteobacteria</taxon>
        <taxon>Caulobacterales</taxon>
        <taxon>Caulobacteraceae</taxon>
        <taxon>Asticcacaulis</taxon>
    </lineage>
</organism>
<accession>A0ABT5HMD0</accession>
<dbReference type="Pfam" id="PF04366">
    <property type="entry name" value="Ysc84"/>
    <property type="match status" value="1"/>
</dbReference>
<gene>
    <name evidence="3" type="ORF">PQU98_14265</name>
</gene>